<organism evidence="1 2">
    <name type="scientific">Moritella viscosa</name>
    <dbReference type="NCBI Taxonomy" id="80854"/>
    <lineage>
        <taxon>Bacteria</taxon>
        <taxon>Pseudomonadati</taxon>
        <taxon>Pseudomonadota</taxon>
        <taxon>Gammaproteobacteria</taxon>
        <taxon>Alteromonadales</taxon>
        <taxon>Moritellaceae</taxon>
        <taxon>Moritella</taxon>
    </lineage>
</organism>
<proteinExistence type="predicted"/>
<sequence length="70" mass="7379">MSNIINVKVVANGKGRKESLVFAGIVCSLRGENAGVQFGNSSEFYNGDFSATNRVAGKVVAKFKIINAGK</sequence>
<accession>A0A1L0A6A3</accession>
<reference evidence="1 2" key="1">
    <citation type="submission" date="2016-11" db="EMBL/GenBank/DDBJ databases">
        <authorList>
            <person name="Jaros S."/>
            <person name="Januszkiewicz K."/>
            <person name="Wedrychowicz H."/>
        </authorList>
    </citation>
    <scope>NUCLEOTIDE SEQUENCE [LARGE SCALE GENOMIC DNA]</scope>
    <source>
        <strain evidence="1">NVI 5450</strain>
    </source>
</reference>
<dbReference type="AlphaFoldDB" id="A0A1L0A6A3"/>
<name>A0A1L0A6A3_9GAMM</name>
<dbReference type="EMBL" id="FPLD01000137">
    <property type="protein sequence ID" value="SGZ19217.1"/>
    <property type="molecule type" value="Genomic_DNA"/>
</dbReference>
<protein>
    <submittedName>
        <fullName evidence="1">Phosphoglucomutase/phosphomannomutase alpha/beta/alpha domain I</fullName>
    </submittedName>
</protein>
<dbReference type="RefSeq" id="WP_075498023.1">
    <property type="nucleotide sequence ID" value="NZ_CAWRBC010000095.1"/>
</dbReference>
<evidence type="ECO:0000313" key="1">
    <source>
        <dbReference type="EMBL" id="SGZ19217.1"/>
    </source>
</evidence>
<evidence type="ECO:0000313" key="2">
    <source>
        <dbReference type="Proteomes" id="UP000183794"/>
    </source>
</evidence>
<dbReference type="Proteomes" id="UP000183794">
    <property type="component" value="Unassembled WGS sequence"/>
</dbReference>
<gene>
    <name evidence="1" type="ORF">NVI5450_4744</name>
</gene>